<reference evidence="2 3" key="1">
    <citation type="submission" date="2018-10" db="EMBL/GenBank/DDBJ databases">
        <title>Complete genome sequence of Pantoea phage vB_PagS_AAS23.</title>
        <authorList>
            <person name="Truncaite L."/>
            <person name="Simoliuniene M."/>
            <person name="Kazlauskas D."/>
            <person name="Meskys R."/>
            <person name="Simoliunas E."/>
        </authorList>
    </citation>
    <scope>NUCLEOTIDE SEQUENCE [LARGE SCALE GENOMIC DNA]</scope>
    <source>
        <strain evidence="2">AAS23</strain>
    </source>
</reference>
<evidence type="ECO:0000313" key="3">
    <source>
        <dbReference type="Proteomes" id="UP000288641"/>
    </source>
</evidence>
<evidence type="ECO:0000256" key="1">
    <source>
        <dbReference type="SAM" id="Phobius"/>
    </source>
</evidence>
<dbReference type="Proteomes" id="UP000288641">
    <property type="component" value="Segment"/>
</dbReference>
<keyword evidence="1" id="KW-0812">Transmembrane</keyword>
<proteinExistence type="predicted"/>
<name>A0A3S9U817_9CAUD</name>
<evidence type="ECO:0000313" key="2">
    <source>
        <dbReference type="EMBL" id="AZS06359.1"/>
    </source>
</evidence>
<keyword evidence="3" id="KW-1185">Reference proteome</keyword>
<organism evidence="2 3">
    <name type="scientific">Pantoea phage vB_PagS_AAS23</name>
    <dbReference type="NCBI Taxonomy" id="2499073"/>
    <lineage>
        <taxon>Viruses</taxon>
        <taxon>Duplodnaviria</taxon>
        <taxon>Heunggongvirae</taxon>
        <taxon>Uroviricota</taxon>
        <taxon>Caudoviricetes</taxon>
        <taxon>Drexlerviridae</taxon>
        <taxon>Sauletekiovirus</taxon>
        <taxon>Sauletekiovirus AAS23</taxon>
    </lineage>
</organism>
<dbReference type="EMBL" id="MK095606">
    <property type="protein sequence ID" value="AZS06359.1"/>
    <property type="molecule type" value="Genomic_DNA"/>
</dbReference>
<keyword evidence="1" id="KW-0472">Membrane</keyword>
<sequence length="133" mass="13716">MKRLIALPIALMMLAGCASSPLDIVSGVIGSKPDMTAQVGATNTKQGVGLTASNDASNAAESTIKDSTVGKVDSSSGKKMNASSITADIIRADTIQITNAEPDSGWKWVVFGVAGLMIIGLLIAWRISKKKAP</sequence>
<dbReference type="PROSITE" id="PS51257">
    <property type="entry name" value="PROKAR_LIPOPROTEIN"/>
    <property type="match status" value="1"/>
</dbReference>
<accession>A0A3S9U817</accession>
<keyword evidence="1" id="KW-1133">Transmembrane helix</keyword>
<protein>
    <submittedName>
        <fullName evidence="2">Spanin</fullName>
    </submittedName>
</protein>
<feature type="transmembrane region" description="Helical" evidence="1">
    <location>
        <begin position="108"/>
        <end position="127"/>
    </location>
</feature>
<gene>
    <name evidence="2" type="ORF">AAS23_gp46</name>
</gene>